<organism evidence="1 2">
    <name type="scientific">Marinomonas spartinae</name>
    <dbReference type="NCBI Taxonomy" id="1792290"/>
    <lineage>
        <taxon>Bacteria</taxon>
        <taxon>Pseudomonadati</taxon>
        <taxon>Pseudomonadota</taxon>
        <taxon>Gammaproteobacteria</taxon>
        <taxon>Oceanospirillales</taxon>
        <taxon>Oceanospirillaceae</taxon>
        <taxon>Marinomonas</taxon>
    </lineage>
</organism>
<protein>
    <submittedName>
        <fullName evidence="1">Uncharacterized protein</fullName>
    </submittedName>
</protein>
<name>A0A1A8TCK5_9GAMM</name>
<evidence type="ECO:0000313" key="2">
    <source>
        <dbReference type="Proteomes" id="UP000092544"/>
    </source>
</evidence>
<dbReference type="Proteomes" id="UP000092544">
    <property type="component" value="Unassembled WGS sequence"/>
</dbReference>
<dbReference type="OrthoDB" id="5881728at2"/>
<proteinExistence type="predicted"/>
<evidence type="ECO:0000313" key="1">
    <source>
        <dbReference type="EMBL" id="SBS30483.1"/>
    </source>
</evidence>
<sequence>MNIYQLKDIPDEFKTLTLNVMSLAEQLGSKKLTRQLRMQPATNESLSSIWKENVRGQFSDVLGKGSMIPDISCWRGTYLVLSPKGYHYLKEPLSSEGEFLPIQVEDTTFHVFNCLSFGLENEPLCVKKYLDGFEDGLETLHFDEDDIEPRFLFKSQLQGCSVLYATDSFKQLYDENGLTGLRFDSDLLTPF</sequence>
<dbReference type="RefSeq" id="WP_067015287.1">
    <property type="nucleotide sequence ID" value="NZ_FLOB01000003.1"/>
</dbReference>
<dbReference type="EMBL" id="FLOB01000003">
    <property type="protein sequence ID" value="SBS30483.1"/>
    <property type="molecule type" value="Genomic_DNA"/>
</dbReference>
<dbReference type="AlphaFoldDB" id="A0A1A8TCK5"/>
<gene>
    <name evidence="1" type="ORF">MSP8886_01827</name>
</gene>
<accession>A0A1A8TCK5</accession>
<dbReference type="STRING" id="1792290.MSP8886_01827"/>
<reference evidence="1 2" key="1">
    <citation type="submission" date="2016-06" db="EMBL/GenBank/DDBJ databases">
        <authorList>
            <person name="Kjaerup R.B."/>
            <person name="Dalgaard T.S."/>
            <person name="Juul-Madsen H.R."/>
        </authorList>
    </citation>
    <scope>NUCLEOTIDE SEQUENCE [LARGE SCALE GENOMIC DNA]</scope>
    <source>
        <strain evidence="1 2">CECT 8886</strain>
    </source>
</reference>
<keyword evidence="2" id="KW-1185">Reference proteome</keyword>